<feature type="compositionally biased region" description="Gly residues" evidence="1">
    <location>
        <begin position="293"/>
        <end position="321"/>
    </location>
</feature>
<gene>
    <name evidence="4" type="ORF">CALVIDRAFT_306371</name>
</gene>
<dbReference type="Pfam" id="PF00240">
    <property type="entry name" value="ubiquitin"/>
    <property type="match status" value="1"/>
</dbReference>
<dbReference type="PANTHER" id="PTHR47795:SF1">
    <property type="entry name" value="DNA-DEPENDENT METALLOPROTEASE WSS1 HOMOLOG 2"/>
    <property type="match status" value="1"/>
</dbReference>
<dbReference type="Pfam" id="PF08325">
    <property type="entry name" value="WLM"/>
    <property type="match status" value="1"/>
</dbReference>
<feature type="region of interest" description="Disordered" evidence="1">
    <location>
        <begin position="289"/>
        <end position="324"/>
    </location>
</feature>
<evidence type="ECO:0000313" key="5">
    <source>
        <dbReference type="Proteomes" id="UP000076738"/>
    </source>
</evidence>
<dbReference type="OrthoDB" id="49605at2759"/>
<dbReference type="STRING" id="1330018.A0A167IAG7"/>
<accession>A0A167IAG7</accession>
<evidence type="ECO:0000256" key="1">
    <source>
        <dbReference type="SAM" id="MobiDB-lite"/>
    </source>
</evidence>
<evidence type="ECO:0000259" key="2">
    <source>
        <dbReference type="PROSITE" id="PS50053"/>
    </source>
</evidence>
<dbReference type="InterPro" id="IPR000626">
    <property type="entry name" value="Ubiquitin-like_dom"/>
</dbReference>
<evidence type="ECO:0000313" key="4">
    <source>
        <dbReference type="EMBL" id="KZO92452.1"/>
    </source>
</evidence>
<dbReference type="PANTHER" id="PTHR47795">
    <property type="entry name" value="UBIQUITIN AND WLM DOMAIN-CONTAINING METALLOPROTEASE SPCC1442.07C"/>
    <property type="match status" value="1"/>
</dbReference>
<dbReference type="PROSITE" id="PS51397">
    <property type="entry name" value="WLM"/>
    <property type="match status" value="1"/>
</dbReference>
<feature type="compositionally biased region" description="Basic and acidic residues" evidence="1">
    <location>
        <begin position="97"/>
        <end position="113"/>
    </location>
</feature>
<reference evidence="4 5" key="1">
    <citation type="journal article" date="2016" name="Mol. Biol. Evol.">
        <title>Comparative Genomics of Early-Diverging Mushroom-Forming Fungi Provides Insights into the Origins of Lignocellulose Decay Capabilities.</title>
        <authorList>
            <person name="Nagy L.G."/>
            <person name="Riley R."/>
            <person name="Tritt A."/>
            <person name="Adam C."/>
            <person name="Daum C."/>
            <person name="Floudas D."/>
            <person name="Sun H."/>
            <person name="Yadav J.S."/>
            <person name="Pangilinan J."/>
            <person name="Larsson K.H."/>
            <person name="Matsuura K."/>
            <person name="Barry K."/>
            <person name="Labutti K."/>
            <person name="Kuo R."/>
            <person name="Ohm R.A."/>
            <person name="Bhattacharya S.S."/>
            <person name="Shirouzu T."/>
            <person name="Yoshinaga Y."/>
            <person name="Martin F.M."/>
            <person name="Grigoriev I.V."/>
            <person name="Hibbett D.S."/>
        </authorList>
    </citation>
    <scope>NUCLEOTIDE SEQUENCE [LARGE SCALE GENOMIC DNA]</scope>
    <source>
        <strain evidence="4 5">TUFC12733</strain>
    </source>
</reference>
<dbReference type="GO" id="GO:0070628">
    <property type="term" value="F:proteasome binding"/>
    <property type="evidence" value="ECO:0007669"/>
    <property type="project" value="TreeGrafter"/>
</dbReference>
<dbReference type="AlphaFoldDB" id="A0A167IAG7"/>
<dbReference type="Gene3D" id="3.10.20.90">
    <property type="entry name" value="Phosphatidylinositol 3-kinase Catalytic Subunit, Chain A, domain 1"/>
    <property type="match status" value="1"/>
</dbReference>
<proteinExistence type="predicted"/>
<organism evidence="4 5">
    <name type="scientific">Calocera viscosa (strain TUFC12733)</name>
    <dbReference type="NCBI Taxonomy" id="1330018"/>
    <lineage>
        <taxon>Eukaryota</taxon>
        <taxon>Fungi</taxon>
        <taxon>Dikarya</taxon>
        <taxon>Basidiomycota</taxon>
        <taxon>Agaricomycotina</taxon>
        <taxon>Dacrymycetes</taxon>
        <taxon>Dacrymycetales</taxon>
        <taxon>Dacrymycetaceae</taxon>
        <taxon>Calocera</taxon>
    </lineage>
</organism>
<protein>
    <submittedName>
        <fullName evidence="4">WLM-domain-containing protein</fullName>
    </submittedName>
</protein>
<dbReference type="InterPro" id="IPR013536">
    <property type="entry name" value="WLM_dom"/>
</dbReference>
<dbReference type="InterPro" id="IPR029071">
    <property type="entry name" value="Ubiquitin-like_domsf"/>
</dbReference>
<dbReference type="SMART" id="SM00213">
    <property type="entry name" value="UBQ"/>
    <property type="match status" value="1"/>
</dbReference>
<evidence type="ECO:0000259" key="3">
    <source>
        <dbReference type="PROSITE" id="PS51397"/>
    </source>
</evidence>
<name>A0A167IAG7_CALVF</name>
<feature type="region of interest" description="Disordered" evidence="1">
    <location>
        <begin position="85"/>
        <end position="119"/>
    </location>
</feature>
<keyword evidence="5" id="KW-1185">Reference proteome</keyword>
<dbReference type="PROSITE" id="PS50053">
    <property type="entry name" value="UBIQUITIN_2"/>
    <property type="match status" value="1"/>
</dbReference>
<dbReference type="Proteomes" id="UP000076738">
    <property type="component" value="Unassembled WGS sequence"/>
</dbReference>
<sequence length="339" mass="36607">MSSPITFTITFRGASHPFTLLPSTLLSTLLEDITQLTTVPPSLQKLLIKGRSLTLVSSGSQTLQEAGIKHGLKLMLMGSTEEQLEGLKGGEAARASEQAERRQRERVTRERKTGSVRSTGKASIADATVQYRFHALEPLAHLPNPASALQLLEKLSADPGVQHLLSTHKFSIGLLTELAPHEHPELLGLNQNKGEIIKLRLRTDAYDGFRLYADVRRVLVHELTHCVWGDHDDNVRSFSVFWTVEQRLIGGTVQSAQLANEPRALIVRALSRAERTFSHQRRRLRAHCAQGRSAGGGGGAQAEDIGGGSKAGTEGGGGIGGEVRECGEVEGVAPPACVM</sequence>
<dbReference type="EMBL" id="KV417310">
    <property type="protein sequence ID" value="KZO92452.1"/>
    <property type="molecule type" value="Genomic_DNA"/>
</dbReference>
<feature type="domain" description="Ubiquitin-like" evidence="2">
    <location>
        <begin position="7"/>
        <end position="77"/>
    </location>
</feature>
<dbReference type="SUPFAM" id="SSF54236">
    <property type="entry name" value="Ubiquitin-like"/>
    <property type="match status" value="1"/>
</dbReference>
<feature type="domain" description="WLM" evidence="3">
    <location>
        <begin position="124"/>
        <end position="294"/>
    </location>
</feature>